<feature type="compositionally biased region" description="Gly residues" evidence="2">
    <location>
        <begin position="114"/>
        <end position="130"/>
    </location>
</feature>
<dbReference type="Pfam" id="PF02037">
    <property type="entry name" value="SAP"/>
    <property type="match status" value="1"/>
</dbReference>
<keyword evidence="6" id="KW-1185">Reference proteome</keyword>
<feature type="compositionally biased region" description="Pro residues" evidence="2">
    <location>
        <begin position="190"/>
        <end position="208"/>
    </location>
</feature>
<evidence type="ECO:0000259" key="3">
    <source>
        <dbReference type="PROSITE" id="PS50222"/>
    </source>
</evidence>
<organism evidence="5 6">
    <name type="scientific">Chlorella ohadii</name>
    <dbReference type="NCBI Taxonomy" id="2649997"/>
    <lineage>
        <taxon>Eukaryota</taxon>
        <taxon>Viridiplantae</taxon>
        <taxon>Chlorophyta</taxon>
        <taxon>core chlorophytes</taxon>
        <taxon>Trebouxiophyceae</taxon>
        <taxon>Chlorellales</taxon>
        <taxon>Chlorellaceae</taxon>
        <taxon>Chlorella clade</taxon>
        <taxon>Chlorella</taxon>
    </lineage>
</organism>
<dbReference type="EMBL" id="JADXDR010000118">
    <property type="protein sequence ID" value="KAI7838824.1"/>
    <property type="molecule type" value="Genomic_DNA"/>
</dbReference>
<feature type="region of interest" description="Disordered" evidence="2">
    <location>
        <begin position="760"/>
        <end position="828"/>
    </location>
</feature>
<keyword evidence="1" id="KW-0175">Coiled coil</keyword>
<feature type="compositionally biased region" description="Basic and acidic residues" evidence="2">
    <location>
        <begin position="656"/>
        <end position="680"/>
    </location>
</feature>
<dbReference type="GO" id="GO:0005634">
    <property type="term" value="C:nucleus"/>
    <property type="evidence" value="ECO:0007669"/>
    <property type="project" value="TreeGrafter"/>
</dbReference>
<feature type="domain" description="SAP" evidence="4">
    <location>
        <begin position="896"/>
        <end position="930"/>
    </location>
</feature>
<dbReference type="InterPro" id="IPR003034">
    <property type="entry name" value="SAP_dom"/>
</dbReference>
<dbReference type="SMART" id="SM00513">
    <property type="entry name" value="SAP"/>
    <property type="match status" value="1"/>
</dbReference>
<dbReference type="PROSITE" id="PS50800">
    <property type="entry name" value="SAP"/>
    <property type="match status" value="1"/>
</dbReference>
<feature type="compositionally biased region" description="Basic and acidic residues" evidence="2">
    <location>
        <begin position="174"/>
        <end position="189"/>
    </location>
</feature>
<protein>
    <recommendedName>
        <fullName evidence="7">SAP domain-containing protein</fullName>
    </recommendedName>
</protein>
<feature type="compositionally biased region" description="Gly residues" evidence="2">
    <location>
        <begin position="87"/>
        <end position="105"/>
    </location>
</feature>
<dbReference type="SUPFAM" id="SSF68906">
    <property type="entry name" value="SAP domain"/>
    <property type="match status" value="1"/>
</dbReference>
<feature type="region of interest" description="Disordered" evidence="2">
    <location>
        <begin position="1"/>
        <end position="36"/>
    </location>
</feature>
<comment type="caution">
    <text evidence="5">The sequence shown here is derived from an EMBL/GenBank/DDBJ whole genome shotgun (WGS) entry which is preliminary data.</text>
</comment>
<evidence type="ECO:0000313" key="5">
    <source>
        <dbReference type="EMBL" id="KAI7838824.1"/>
    </source>
</evidence>
<accession>A0AAD5DLV6</accession>
<dbReference type="InterPro" id="IPR036361">
    <property type="entry name" value="SAP_dom_sf"/>
</dbReference>
<dbReference type="SMART" id="SM01122">
    <property type="entry name" value="DBC1"/>
    <property type="match status" value="1"/>
</dbReference>
<dbReference type="InterPro" id="IPR045353">
    <property type="entry name" value="LAIKA"/>
</dbReference>
<dbReference type="InterPro" id="IPR025224">
    <property type="entry name" value="CCAR1/CCAR2"/>
</dbReference>
<gene>
    <name evidence="5" type="ORF">COHA_007438</name>
</gene>
<dbReference type="InterPro" id="IPR011992">
    <property type="entry name" value="EF-hand-dom_pair"/>
</dbReference>
<reference evidence="5" key="1">
    <citation type="submission" date="2020-11" db="EMBL/GenBank/DDBJ databases">
        <title>Chlorella ohadii genome sequencing and assembly.</title>
        <authorList>
            <person name="Murik O."/>
            <person name="Treves H."/>
            <person name="Kedem I."/>
            <person name="Shotland Y."/>
            <person name="Kaplan A."/>
        </authorList>
    </citation>
    <scope>NUCLEOTIDE SEQUENCE</scope>
    <source>
        <strain evidence="5">1</strain>
    </source>
</reference>
<dbReference type="PANTHER" id="PTHR14304:SF11">
    <property type="entry name" value="SAP DOMAIN-CONTAINING PROTEIN"/>
    <property type="match status" value="1"/>
</dbReference>
<evidence type="ECO:0000259" key="4">
    <source>
        <dbReference type="PROSITE" id="PS50800"/>
    </source>
</evidence>
<dbReference type="Pfam" id="PF14443">
    <property type="entry name" value="DBC1"/>
    <property type="match status" value="1"/>
</dbReference>
<feature type="domain" description="EF-hand" evidence="3">
    <location>
        <begin position="685"/>
        <end position="720"/>
    </location>
</feature>
<dbReference type="Proteomes" id="UP001205105">
    <property type="component" value="Unassembled WGS sequence"/>
</dbReference>
<dbReference type="Gene3D" id="1.10.720.30">
    <property type="entry name" value="SAP domain"/>
    <property type="match status" value="1"/>
</dbReference>
<feature type="region of interest" description="Disordered" evidence="2">
    <location>
        <begin position="58"/>
        <end position="241"/>
    </location>
</feature>
<dbReference type="GO" id="GO:0006355">
    <property type="term" value="P:regulation of DNA-templated transcription"/>
    <property type="evidence" value="ECO:0007669"/>
    <property type="project" value="InterPro"/>
</dbReference>
<feature type="compositionally biased region" description="Basic and acidic residues" evidence="2">
    <location>
        <begin position="613"/>
        <end position="628"/>
    </location>
</feature>
<dbReference type="PROSITE" id="PS50222">
    <property type="entry name" value="EF_HAND_2"/>
    <property type="match status" value="1"/>
</dbReference>
<dbReference type="SUPFAM" id="SSF47473">
    <property type="entry name" value="EF-hand"/>
    <property type="match status" value="1"/>
</dbReference>
<evidence type="ECO:0000313" key="6">
    <source>
        <dbReference type="Proteomes" id="UP001205105"/>
    </source>
</evidence>
<feature type="compositionally biased region" description="Low complexity" evidence="2">
    <location>
        <begin position="70"/>
        <end position="86"/>
    </location>
</feature>
<feature type="compositionally biased region" description="Basic and acidic residues" evidence="2">
    <location>
        <begin position="473"/>
        <end position="511"/>
    </location>
</feature>
<feature type="compositionally biased region" description="Basic and acidic residues" evidence="2">
    <location>
        <begin position="209"/>
        <end position="219"/>
    </location>
</feature>
<sequence>MAPLLATVHPQQLNPRPMLLPARSSRAMEQRSSSLRGGFVAAQASDYAGAAKPAAAAEGYGASYGGGQAAGQQAAARPGYGAPAGSAAGGYGGRPGGPSQPGGYGASPSSRPGQPGGYGGSGPAAGGGRYGQTTVSAPYREQQQRPSSMPGFTPAGQGPSQPRVPGYTIQPPKHRADDRPRAARSDVHLHPPPPPPPGGVIPGKPPAPAREERREERPRSPAVRRRSPSLDRPAPYGVRIPSHMLPQTSAEYREVERRHAKLYMAHDFTKVVNCWAQEPASAQALAGALLPLERPCPMDHLTAPAKQDTTYDLDHRNVAPSGSVVHNARVVFTPGLTPDDRAALLKGAHDKAGEHVSRLLKFVVARADRNGDKSGIFCLGGRCDPAVDGDPAAGDAALVAAAVRHVAAQTQLDLSGAAFKRFIEVHYTRLDRNDVEHHKEVTVIFLADASGCLPSEAKWPAAWQRQKELQMARAAADRAAKKAAEQRKKEEAAEKAAADKEGDAKAADAKPEAAAAEEEKEEPIPEPQMPSGPQLQLVGLHTDRLKLKTAAISLDGLLDYNTSDKDEGTFELSLFAEAMHDALMRDAGAAVLAELYKQRDAAVKRREERKRKRESEAAEAAKKAKAEGGEAATADGASKDGKEASRDPSRSPAPASKEDRAKEEGKEGRDKEGKEKERPATRRVLSNEQLCLAFRYLDKTGAGYIRTDDLRKLLEVLGLALHHTVVKELALNVSDASGRYRSERVHYMALCEEEVPVEAATEEPAAATKQEPAAAAAAATGEAKPPAAAAAAEVKAEPKQEGDAQPAAPDLVPSFISVGGTPSATTAGGDTEMAEAAAAAEDGAEGDAAAAAAAADGEADAAEAAAEAPVATPEKQALAAEVEALDVAGLVGRGKLASLTIAQLSKYCQLHGLATGGKKADIVARVTEHVQQQGQ</sequence>
<feature type="compositionally biased region" description="Low complexity" evidence="2">
    <location>
        <begin position="760"/>
        <end position="793"/>
    </location>
</feature>
<dbReference type="PANTHER" id="PTHR14304">
    <property type="entry name" value="CELL DIVISION CYCLE AND APOPTOSIS REGULATOR PROTEIN"/>
    <property type="match status" value="1"/>
</dbReference>
<dbReference type="GO" id="GO:0005509">
    <property type="term" value="F:calcium ion binding"/>
    <property type="evidence" value="ECO:0007669"/>
    <property type="project" value="InterPro"/>
</dbReference>
<dbReference type="AlphaFoldDB" id="A0AAD5DLV6"/>
<dbReference type="InterPro" id="IPR025954">
    <property type="entry name" value="DBC1/CARP1_inactive_NUDIX"/>
</dbReference>
<feature type="compositionally biased region" description="Basic and acidic residues" evidence="2">
    <location>
        <begin position="637"/>
        <end position="649"/>
    </location>
</feature>
<feature type="region of interest" description="Disordered" evidence="2">
    <location>
        <begin position="600"/>
        <end position="682"/>
    </location>
</feature>
<proteinExistence type="predicted"/>
<evidence type="ECO:0008006" key="7">
    <source>
        <dbReference type="Google" id="ProtNLM"/>
    </source>
</evidence>
<dbReference type="InterPro" id="IPR002048">
    <property type="entry name" value="EF_hand_dom"/>
</dbReference>
<feature type="region of interest" description="Disordered" evidence="2">
    <location>
        <begin position="473"/>
        <end position="535"/>
    </location>
</feature>
<name>A0AAD5DLV6_9CHLO</name>
<evidence type="ECO:0000256" key="1">
    <source>
        <dbReference type="ARBA" id="ARBA00023054"/>
    </source>
</evidence>
<evidence type="ECO:0000256" key="2">
    <source>
        <dbReference type="SAM" id="MobiDB-lite"/>
    </source>
</evidence>
<dbReference type="Pfam" id="PF19256">
    <property type="entry name" value="LAIKA"/>
    <property type="match status" value="1"/>
</dbReference>